<dbReference type="AlphaFoldDB" id="A0A0C5C249"/>
<reference evidence="3" key="2">
    <citation type="submission" date="2015-01" db="EMBL/GenBank/DDBJ databases">
        <title>Comparative genome analysis of Bacillus coagulans HM-08, Clostridium butyricum HM-68, Bacillus subtilis HM-66 and Bacillus paralicheniformis BL-09.</title>
        <authorList>
            <person name="Zhang H."/>
        </authorList>
    </citation>
    <scope>NUCLEOTIDE SEQUENCE [LARGE SCALE GENOMIC DNA]</scope>
    <source>
        <strain evidence="3">HM-08</strain>
    </source>
</reference>
<dbReference type="EMBL" id="CP010525">
    <property type="protein sequence ID" value="AJO22368.1"/>
    <property type="molecule type" value="Genomic_DNA"/>
</dbReference>
<reference evidence="4" key="3">
    <citation type="submission" date="2016-01" db="EMBL/GenBank/DDBJ databases">
        <authorList>
            <person name="Mitreva M."/>
            <person name="Pepin K.H."/>
            <person name="Mihindukulasuriya K.A."/>
            <person name="Fulton R."/>
            <person name="Fronick C."/>
            <person name="O'Laughlin M."/>
            <person name="Miner T."/>
            <person name="Herter B."/>
            <person name="Rosa B.A."/>
            <person name="Cordes M."/>
            <person name="Tomlinson C."/>
            <person name="Wollam A."/>
            <person name="Palsikar V.B."/>
            <person name="Mardis E.R."/>
            <person name="Wilson R.K."/>
        </authorList>
    </citation>
    <scope>NUCLEOTIDE SEQUENCE [LARGE SCALE GENOMIC DNA]</scope>
    <source>
        <strain evidence="4">GED7749B</strain>
    </source>
</reference>
<gene>
    <name evidence="2" type="ORF">HMPREF3213_00937</name>
    <name evidence="1" type="ORF">SB48_HM08orf02478</name>
</gene>
<name>A0A0C5C249_HEYCO</name>
<proteinExistence type="predicted"/>
<evidence type="ECO:0000313" key="3">
    <source>
        <dbReference type="Proteomes" id="UP000032024"/>
    </source>
</evidence>
<protein>
    <submittedName>
        <fullName evidence="2">Uncharacterized protein</fullName>
    </submittedName>
</protein>
<sequence length="58" mass="6560">MLRTYIILISRRANVNHEFEKNTIFSCNGRVQQQAAVSATGLARLRTRLALQPEFPAS</sequence>
<evidence type="ECO:0000313" key="2">
    <source>
        <dbReference type="EMBL" id="KWZ84149.1"/>
    </source>
</evidence>
<evidence type="ECO:0000313" key="1">
    <source>
        <dbReference type="EMBL" id="AJO22368.1"/>
    </source>
</evidence>
<dbReference type="Proteomes" id="UP000070376">
    <property type="component" value="Unassembled WGS sequence"/>
</dbReference>
<keyword evidence="3" id="KW-1185">Reference proteome</keyword>
<dbReference type="STRING" id="1398.AB434_3694"/>
<reference evidence="1" key="1">
    <citation type="submission" date="2015-01" db="EMBL/GenBank/DDBJ databases">
        <title>Comparative genome analysis of Bacillus coagulans HM-08, Clostridium butyricum HM-68, Bacillus subtilis HM-66 and Bacillus licheniformis BL-09.</title>
        <authorList>
            <person name="Zhang H."/>
        </authorList>
    </citation>
    <scope>NUCLEOTIDE SEQUENCE [LARGE SCALE GENOMIC DNA]</scope>
    <source>
        <strain evidence="1">HM-08</strain>
    </source>
</reference>
<reference evidence="2" key="4">
    <citation type="submission" date="2016-01" db="EMBL/GenBank/DDBJ databases">
        <authorList>
            <person name="Oliw E.H."/>
        </authorList>
    </citation>
    <scope>NUCLEOTIDE SEQUENCE [LARGE SCALE GENOMIC DNA]</scope>
    <source>
        <strain evidence="2">GED7749B</strain>
    </source>
</reference>
<evidence type="ECO:0000313" key="4">
    <source>
        <dbReference type="Proteomes" id="UP000070376"/>
    </source>
</evidence>
<accession>A0A0C5C249</accession>
<dbReference type="Proteomes" id="UP000032024">
    <property type="component" value="Chromosome"/>
</dbReference>
<dbReference type="RefSeq" id="WP_218832476.1">
    <property type="nucleotide sequence ID" value="NZ_CP058594.1"/>
</dbReference>
<dbReference type="EMBL" id="LRPN01000032">
    <property type="protein sequence ID" value="KWZ84149.1"/>
    <property type="molecule type" value="Genomic_DNA"/>
</dbReference>
<organism evidence="2 4">
    <name type="scientific">Heyndrickxia coagulans</name>
    <name type="common">Weizmannia coagulans</name>
    <dbReference type="NCBI Taxonomy" id="1398"/>
    <lineage>
        <taxon>Bacteria</taxon>
        <taxon>Bacillati</taxon>
        <taxon>Bacillota</taxon>
        <taxon>Bacilli</taxon>
        <taxon>Bacillales</taxon>
        <taxon>Bacillaceae</taxon>
        <taxon>Heyndrickxia</taxon>
    </lineage>
</organism>